<feature type="compositionally biased region" description="Low complexity" evidence="3">
    <location>
        <begin position="574"/>
        <end position="585"/>
    </location>
</feature>
<feature type="compositionally biased region" description="Basic and acidic residues" evidence="3">
    <location>
        <begin position="284"/>
        <end position="296"/>
    </location>
</feature>
<feature type="compositionally biased region" description="Acidic residues" evidence="3">
    <location>
        <begin position="398"/>
        <end position="411"/>
    </location>
</feature>
<sequence length="1157" mass="128297">MSEPEVPFKVVAQFPYKSDYEDDLNFEKDQEIIVTSVEDAEWYFGEYQDSNGDVIEGIFPKSFVAVQGSEVGKEAESSPNTGSTEQRTIQPEVEQKDLPEPISPETKKETLSGPVPVPAATVPVPAATVPVPAATAVSAQVQHDSSSGNGERKVPMDSPKLKARLSMFNQDITEQVPLPKSTHLDLENIPVKKTIVADAPKYYVPPGIPTNDTSNLERKKSLKENEKKIVPEPINRAQVESGRIETENDQLKKDLPQMSLKERIALLQEQQRLQAAREEELLRKKAKLEQEHERSAVNKNEPYTETEEAEENEKTEPKPEFTPETEHNEEPQMELLAHKEITKTSREADEGTNDIEKEQFLDEYTKENQKVEESQADEARGENVAEESEIGYGHEDREGDNDEEKEEEDSEENRRAALRERMAKLSGASRFGAPVGFNPFGMASGVGNKPSEEPKKKQHKEKEEEEPEQLQELPRAIPVMPFVDPSSNPFFRKSNLSEKNQPTETKTLDPHATTEHEQKQEHGTHAYHNLAAVDNAHPEYSDHDSDEDTDDHEFEDANDGLRKHSMVEQAFQIGNNESENVNSGEKIYPQEPPISHRTAEVSHDIENSSQNTTGNVLPVSSPQTRVARNGSINSLTKSISGENRRKSINEYHDTVSTNSSALTETAQDISMAAPAAPVLSKVSHPEDKVPPHPVPSAPSAPPVPSAPSVPSAPPVPPAPPALSAPSVPPVPPVPPVSSAPPALSAPSIPPVPPTPPAPPAPPAPLALPKHNEVEEHVKSSAPLPPVSEEYHPMPNTAPPLPRAPPVPPATFEFDSEPTATHSHTAPSPPPHQNVTASTPSMMSTQQRVPTSVLSGAEKESRTLPPHVPSLTNRPVDSFHESDTTPKVASIRRSTTHDVGEISNNVKIEFNAQERWWINKSAPPAISNLKLNFLMEIDDHFISKRLHQKWVVRDFYFLFENYSQLRFSLTFNSTSPEKTVTTLQERFPSPVETQSARILDEYAQRFNAKVVEKSHSLINSHIGAKNFVSQIVSEFKDEVIQPIGARTFGATILSYKPEEGIEQLMKSLQKIKPGDILVIRKAKFEAHKKIGKNEIINVGMDSAAPYSSVVTDYDFTKNKFRVIENHEGKIIQNSYKLSHMKSGKLKVFRIVARGYVGW</sequence>
<feature type="region of interest" description="Disordered" evidence="3">
    <location>
        <begin position="231"/>
        <end position="256"/>
    </location>
</feature>
<feature type="compositionally biased region" description="Pro residues" evidence="3">
    <location>
        <begin position="795"/>
        <end position="808"/>
    </location>
</feature>
<feature type="compositionally biased region" description="Pro residues" evidence="3">
    <location>
        <begin position="691"/>
        <end position="738"/>
    </location>
</feature>
<feature type="compositionally biased region" description="Basic and acidic residues" evidence="3">
    <location>
        <begin position="242"/>
        <end position="256"/>
    </location>
</feature>
<dbReference type="FunFam" id="2.30.30.40:FF:000316">
    <property type="entry name" value="Myosin tail region-interacting protein MTI1"/>
    <property type="match status" value="1"/>
</dbReference>
<dbReference type="InterPro" id="IPR001452">
    <property type="entry name" value="SH3_domain"/>
</dbReference>
<feature type="compositionally biased region" description="Basic and acidic residues" evidence="3">
    <location>
        <begin position="642"/>
        <end position="653"/>
    </location>
</feature>
<feature type="compositionally biased region" description="Pro residues" evidence="3">
    <location>
        <begin position="747"/>
        <end position="765"/>
    </location>
</feature>
<dbReference type="SMART" id="SM00326">
    <property type="entry name" value="SH3"/>
    <property type="match status" value="1"/>
</dbReference>
<protein>
    <submittedName>
        <fullName evidence="5">Bbc1p</fullName>
    </submittedName>
</protein>
<dbReference type="CDD" id="cd11887">
    <property type="entry name" value="SH3_Bbc1"/>
    <property type="match status" value="1"/>
</dbReference>
<feature type="compositionally biased region" description="Basic and acidic residues" evidence="3">
    <location>
        <begin position="769"/>
        <end position="778"/>
    </location>
</feature>
<dbReference type="InterPro" id="IPR035552">
    <property type="entry name" value="Mti1_SH3"/>
</dbReference>
<dbReference type="SMR" id="N1P0Y5"/>
<dbReference type="InterPro" id="IPR036028">
    <property type="entry name" value="SH3-like_dom_sf"/>
</dbReference>
<feature type="compositionally biased region" description="Polar residues" evidence="3">
    <location>
        <begin position="654"/>
        <end position="668"/>
    </location>
</feature>
<feature type="compositionally biased region" description="Basic and acidic residues" evidence="3">
    <location>
        <begin position="312"/>
        <end position="383"/>
    </location>
</feature>
<accession>N1P0Y5</accession>
<evidence type="ECO:0000256" key="2">
    <source>
        <dbReference type="PROSITE-ProRule" id="PRU00192"/>
    </source>
</evidence>
<dbReference type="HOGENOM" id="CLU_003021_0_0_1"/>
<feature type="compositionally biased region" description="Acidic residues" evidence="3">
    <location>
        <begin position="544"/>
        <end position="558"/>
    </location>
</feature>
<proteinExistence type="predicted"/>
<evidence type="ECO:0000256" key="1">
    <source>
        <dbReference type="ARBA" id="ARBA00022443"/>
    </source>
</evidence>
<feature type="compositionally biased region" description="Polar residues" evidence="3">
    <location>
        <begin position="832"/>
        <end position="853"/>
    </location>
</feature>
<dbReference type="InterPro" id="IPR057402">
    <property type="entry name" value="AIM3_BBC1_C"/>
</dbReference>
<dbReference type="Proteomes" id="UP000013192">
    <property type="component" value="Chromosome X"/>
</dbReference>
<feature type="region of interest" description="Disordered" evidence="3">
    <location>
        <begin position="68"/>
        <end position="116"/>
    </location>
</feature>
<dbReference type="AlphaFoldDB" id="N1P0Y5"/>
<feature type="compositionally biased region" description="Polar residues" evidence="3">
    <location>
        <begin position="607"/>
        <end position="641"/>
    </location>
</feature>
<dbReference type="OrthoDB" id="207120at2759"/>
<evidence type="ECO:0000256" key="3">
    <source>
        <dbReference type="SAM" id="MobiDB-lite"/>
    </source>
</evidence>
<feature type="region of interest" description="Disordered" evidence="3">
    <location>
        <begin position="135"/>
        <end position="156"/>
    </location>
</feature>
<dbReference type="Gene3D" id="2.30.30.40">
    <property type="entry name" value="SH3 Domains"/>
    <property type="match status" value="1"/>
</dbReference>
<evidence type="ECO:0000259" key="4">
    <source>
        <dbReference type="PROSITE" id="PS50002"/>
    </source>
</evidence>
<name>N1P0Y5_YEASC</name>
<feature type="compositionally biased region" description="Basic and acidic residues" evidence="3">
    <location>
        <begin position="506"/>
        <end position="524"/>
    </location>
</feature>
<feature type="compositionally biased region" description="Basic and acidic residues" evidence="3">
    <location>
        <begin position="412"/>
        <end position="423"/>
    </location>
</feature>
<reference evidence="5" key="1">
    <citation type="submission" date="2012-03" db="EMBL/GenBank/DDBJ databases">
        <title>De novo sequencing, assembly and analysis of the genome of the laboratory strain Saccharomyces cerevisiae CEN.PK113-7D, a model for modern industrial biotechnology.</title>
        <authorList>
            <person name="Nijkamp J.F."/>
            <person name="van den Broek M.A."/>
            <person name="Datema E."/>
            <person name="de Kok S."/>
            <person name="Bosman L."/>
            <person name="Luttink M.A."/>
            <person name="Daran-Lapujade P."/>
            <person name="Vongsangnak W."/>
            <person name="Nielsen J."/>
            <person name="Heijne W.H.M."/>
            <person name="Klaassen P."/>
            <person name="Platt D."/>
            <person name="Paddon C.J."/>
            <person name="Koetter P."/>
            <person name="van Ham R.C."/>
            <person name="Reinders M.J.T."/>
            <person name="Pronk J.T."/>
            <person name="de Ridder D."/>
            <person name="Daran J.-M."/>
        </authorList>
    </citation>
    <scope>NUCLEOTIDE SEQUENCE</scope>
    <source>
        <strain evidence="5">CEN.PK113-7D</strain>
    </source>
</reference>
<dbReference type="PROSITE" id="PS50002">
    <property type="entry name" value="SH3"/>
    <property type="match status" value="1"/>
</dbReference>
<feature type="compositionally biased region" description="Basic and acidic residues" evidence="3">
    <location>
        <begin position="93"/>
        <end position="110"/>
    </location>
</feature>
<feature type="compositionally biased region" description="Polar residues" evidence="3">
    <location>
        <begin position="77"/>
        <end position="89"/>
    </location>
</feature>
<feature type="domain" description="SH3" evidence="4">
    <location>
        <begin position="5"/>
        <end position="69"/>
    </location>
</feature>
<dbReference type="Pfam" id="PF00018">
    <property type="entry name" value="SH3_1"/>
    <property type="match status" value="1"/>
</dbReference>
<feature type="region of interest" description="Disordered" evidence="3">
    <location>
        <begin position="284"/>
        <end position="888"/>
    </location>
</feature>
<dbReference type="EMBL" id="CM001531">
    <property type="protein sequence ID" value="EIW09508.1"/>
    <property type="molecule type" value="Genomic_DNA"/>
</dbReference>
<gene>
    <name evidence="5" type="ORF">CENPK1137D_1278</name>
</gene>
<organism evidence="5">
    <name type="scientific">Saccharomyces cerevisiae (strain CEN.PK113-7D)</name>
    <name type="common">Baker's yeast</name>
    <dbReference type="NCBI Taxonomy" id="889517"/>
    <lineage>
        <taxon>Eukaryota</taxon>
        <taxon>Fungi</taxon>
        <taxon>Dikarya</taxon>
        <taxon>Ascomycota</taxon>
        <taxon>Saccharomycotina</taxon>
        <taxon>Saccharomycetes</taxon>
        <taxon>Saccharomycetales</taxon>
        <taxon>Saccharomycetaceae</taxon>
        <taxon>Saccharomyces</taxon>
    </lineage>
</organism>
<dbReference type="SUPFAM" id="SSF50044">
    <property type="entry name" value="SH3-domain"/>
    <property type="match status" value="1"/>
</dbReference>
<dbReference type="Pfam" id="PF25459">
    <property type="entry name" value="AIM3_BBC1_C"/>
    <property type="match status" value="1"/>
</dbReference>
<feature type="compositionally biased region" description="Polar residues" evidence="3">
    <location>
        <begin position="138"/>
        <end position="149"/>
    </location>
</feature>
<feature type="compositionally biased region" description="Basic and acidic residues" evidence="3">
    <location>
        <begin position="597"/>
        <end position="606"/>
    </location>
</feature>
<keyword evidence="1 2" id="KW-0728">SH3 domain</keyword>
<evidence type="ECO:0000313" key="5">
    <source>
        <dbReference type="EMBL" id="EIW09508.1"/>
    </source>
</evidence>